<evidence type="ECO:0000313" key="2">
    <source>
        <dbReference type="EMBL" id="VDK73903.1"/>
    </source>
</evidence>
<organism evidence="4">
    <name type="scientific">Gongylonema pulchrum</name>
    <dbReference type="NCBI Taxonomy" id="637853"/>
    <lineage>
        <taxon>Eukaryota</taxon>
        <taxon>Metazoa</taxon>
        <taxon>Ecdysozoa</taxon>
        <taxon>Nematoda</taxon>
        <taxon>Chromadorea</taxon>
        <taxon>Rhabditida</taxon>
        <taxon>Spirurina</taxon>
        <taxon>Spiruromorpha</taxon>
        <taxon>Spiruroidea</taxon>
        <taxon>Gongylonematidae</taxon>
        <taxon>Gongylonema</taxon>
    </lineage>
</organism>
<evidence type="ECO:0000313" key="3">
    <source>
        <dbReference type="Proteomes" id="UP000271098"/>
    </source>
</evidence>
<feature type="chain" id="PRO_5043138765" evidence="1">
    <location>
        <begin position="29"/>
        <end position="82"/>
    </location>
</feature>
<name>A0A183DLH0_9BILA</name>
<accession>A0A183DLH0</accession>
<reference evidence="4" key="1">
    <citation type="submission" date="2016-06" db="UniProtKB">
        <authorList>
            <consortium name="WormBaseParasite"/>
        </authorList>
    </citation>
    <scope>IDENTIFICATION</scope>
</reference>
<proteinExistence type="predicted"/>
<feature type="signal peptide" evidence="1">
    <location>
        <begin position="1"/>
        <end position="28"/>
    </location>
</feature>
<dbReference type="EMBL" id="UYRT01031788">
    <property type="protein sequence ID" value="VDK73903.1"/>
    <property type="molecule type" value="Genomic_DNA"/>
</dbReference>
<gene>
    <name evidence="2" type="ORF">GPUH_LOCUS9565</name>
</gene>
<dbReference type="Proteomes" id="UP000271098">
    <property type="component" value="Unassembled WGS sequence"/>
</dbReference>
<dbReference type="WBParaSite" id="GPUH_0000957201-mRNA-1">
    <property type="protein sequence ID" value="GPUH_0000957201-mRNA-1"/>
    <property type="gene ID" value="GPUH_0000957201"/>
</dbReference>
<evidence type="ECO:0000313" key="4">
    <source>
        <dbReference type="WBParaSite" id="GPUH_0000957201-mRNA-1"/>
    </source>
</evidence>
<protein>
    <submittedName>
        <fullName evidence="4">Secreted protein</fullName>
    </submittedName>
</protein>
<dbReference type="AlphaFoldDB" id="A0A183DLH0"/>
<keyword evidence="1" id="KW-0732">Signal</keyword>
<sequence>MMRSRHWSALFFHAIITSSIITLNCVSGAVDQQIDVSMVCKPGYRVSGIQRPSLFNGKLSSLTIQCELIEPDAPKVLRFSTY</sequence>
<keyword evidence="3" id="KW-1185">Reference proteome</keyword>
<evidence type="ECO:0000256" key="1">
    <source>
        <dbReference type="SAM" id="SignalP"/>
    </source>
</evidence>
<reference evidence="2 3" key="2">
    <citation type="submission" date="2018-11" db="EMBL/GenBank/DDBJ databases">
        <authorList>
            <consortium name="Pathogen Informatics"/>
        </authorList>
    </citation>
    <scope>NUCLEOTIDE SEQUENCE [LARGE SCALE GENOMIC DNA]</scope>
</reference>